<evidence type="ECO:0000256" key="8">
    <source>
        <dbReference type="SAM" id="SignalP"/>
    </source>
</evidence>
<dbReference type="PROSITE" id="PS01033">
    <property type="entry name" value="GLOBIN"/>
    <property type="match status" value="1"/>
</dbReference>
<dbReference type="Proteomes" id="UP001303046">
    <property type="component" value="Unassembled WGS sequence"/>
</dbReference>
<sequence>MLVLLLGFLAVGSFSAQERFRTILIERACRQRPSLRFCTDFDPLPTVPTDNPSPKLLVTPPPIEADPKSQTSTAATVITSTLSERNLTTGEVDFNNSTKNDERLGSLLRLPKPKQAHEEFSVPPSEISSSASSPQSDVVQRSSTTAGSIEDEKSVMVFVSEYCVVHRERFVKNCHGDVNKDELLFCNSYPAACSSTAGVIPVVAYCQRYYKHYPKFCAGSKIEHDVLQFCFAFEQFCLPELTPAQPVTRPQTSIRKCEDVVAEARKVCNPFPHPRDTFNVLRAMSDADVKKHTVASLGNVPVGKDQHGKDFYKFFFTNYPEVRKYFKGAEEFTADDVQKSERFDKQGDAILLSVHVLANIYDNEPVFRAFVRDNLNKHASRGVEPSLWKKVWTIWMKFLESKGTTLSADQKTAWETLGDRFNEETQAQLAKYGLPHMEI</sequence>
<keyword evidence="11" id="KW-1185">Reference proteome</keyword>
<dbReference type="PANTHER" id="PTHR47217">
    <property type="entry name" value="GLOBIN-LIKE PROTEIN"/>
    <property type="match status" value="1"/>
</dbReference>
<keyword evidence="4" id="KW-0479">Metal-binding</keyword>
<protein>
    <recommendedName>
        <fullName evidence="9">Globin domain-containing protein</fullName>
    </recommendedName>
</protein>
<comment type="similarity">
    <text evidence="6">Belongs to the globin family.</text>
</comment>
<proteinExistence type="inferred from homology"/>
<feature type="chain" id="PRO_5045084462" description="Globin domain-containing protein" evidence="8">
    <location>
        <begin position="17"/>
        <end position="439"/>
    </location>
</feature>
<keyword evidence="2 6" id="KW-0349">Heme</keyword>
<dbReference type="EMBL" id="JAVFWL010000005">
    <property type="protein sequence ID" value="KAK6758724.1"/>
    <property type="molecule type" value="Genomic_DNA"/>
</dbReference>
<evidence type="ECO:0000256" key="2">
    <source>
        <dbReference type="ARBA" id="ARBA00022617"/>
    </source>
</evidence>
<evidence type="ECO:0000256" key="5">
    <source>
        <dbReference type="ARBA" id="ARBA00023004"/>
    </source>
</evidence>
<dbReference type="InterPro" id="IPR012292">
    <property type="entry name" value="Globin/Proto"/>
</dbReference>
<evidence type="ECO:0000313" key="11">
    <source>
        <dbReference type="Proteomes" id="UP001303046"/>
    </source>
</evidence>
<evidence type="ECO:0000313" key="10">
    <source>
        <dbReference type="EMBL" id="KAK6758724.1"/>
    </source>
</evidence>
<dbReference type="SUPFAM" id="SSF46458">
    <property type="entry name" value="Globin-like"/>
    <property type="match status" value="1"/>
</dbReference>
<feature type="compositionally biased region" description="Low complexity" evidence="7">
    <location>
        <begin position="121"/>
        <end position="139"/>
    </location>
</feature>
<dbReference type="PANTHER" id="PTHR47217:SF1">
    <property type="entry name" value="GLOBIN-LIKE PROTEIN"/>
    <property type="match status" value="1"/>
</dbReference>
<accession>A0ABR1E7Q3</accession>
<dbReference type="InterPro" id="IPR044399">
    <property type="entry name" value="Mb-like_M"/>
</dbReference>
<evidence type="ECO:0000256" key="3">
    <source>
        <dbReference type="ARBA" id="ARBA00022621"/>
    </source>
</evidence>
<organism evidence="10 11">
    <name type="scientific">Necator americanus</name>
    <name type="common">Human hookworm</name>
    <dbReference type="NCBI Taxonomy" id="51031"/>
    <lineage>
        <taxon>Eukaryota</taxon>
        <taxon>Metazoa</taxon>
        <taxon>Ecdysozoa</taxon>
        <taxon>Nematoda</taxon>
        <taxon>Chromadorea</taxon>
        <taxon>Rhabditida</taxon>
        <taxon>Rhabditina</taxon>
        <taxon>Rhabditomorpha</taxon>
        <taxon>Strongyloidea</taxon>
        <taxon>Ancylostomatidae</taxon>
        <taxon>Bunostominae</taxon>
        <taxon>Necator</taxon>
    </lineage>
</organism>
<feature type="region of interest" description="Disordered" evidence="7">
    <location>
        <begin position="118"/>
        <end position="145"/>
    </location>
</feature>
<keyword evidence="1 6" id="KW-0813">Transport</keyword>
<evidence type="ECO:0000256" key="1">
    <source>
        <dbReference type="ARBA" id="ARBA00022448"/>
    </source>
</evidence>
<evidence type="ECO:0000256" key="7">
    <source>
        <dbReference type="SAM" id="MobiDB-lite"/>
    </source>
</evidence>
<evidence type="ECO:0000256" key="4">
    <source>
        <dbReference type="ARBA" id="ARBA00022723"/>
    </source>
</evidence>
<reference evidence="10 11" key="1">
    <citation type="submission" date="2023-08" db="EMBL/GenBank/DDBJ databases">
        <title>A Necator americanus chromosomal reference genome.</title>
        <authorList>
            <person name="Ilik V."/>
            <person name="Petrzelkova K.J."/>
            <person name="Pardy F."/>
            <person name="Fuh T."/>
            <person name="Niatou-Singa F.S."/>
            <person name="Gouil Q."/>
            <person name="Baker L."/>
            <person name="Ritchie M.E."/>
            <person name="Jex A.R."/>
            <person name="Gazzola D."/>
            <person name="Li H."/>
            <person name="Toshio Fujiwara R."/>
            <person name="Zhan B."/>
            <person name="Aroian R.V."/>
            <person name="Pafco B."/>
            <person name="Schwarz E.M."/>
        </authorList>
    </citation>
    <scope>NUCLEOTIDE SEQUENCE [LARGE SCALE GENOMIC DNA]</scope>
    <source>
        <strain evidence="10 11">Aroian</strain>
        <tissue evidence="10">Whole animal</tissue>
    </source>
</reference>
<dbReference type="CDD" id="cd01040">
    <property type="entry name" value="Mb-like"/>
    <property type="match status" value="1"/>
</dbReference>
<dbReference type="Pfam" id="PF00042">
    <property type="entry name" value="Globin"/>
    <property type="match status" value="1"/>
</dbReference>
<feature type="signal peptide" evidence="8">
    <location>
        <begin position="1"/>
        <end position="16"/>
    </location>
</feature>
<comment type="caution">
    <text evidence="10">The sequence shown here is derived from an EMBL/GenBank/DDBJ whole genome shotgun (WGS) entry which is preliminary data.</text>
</comment>
<dbReference type="InterPro" id="IPR000971">
    <property type="entry name" value="Globin"/>
</dbReference>
<keyword evidence="5" id="KW-0408">Iron</keyword>
<keyword evidence="8" id="KW-0732">Signal</keyword>
<dbReference type="InterPro" id="IPR009050">
    <property type="entry name" value="Globin-like_sf"/>
</dbReference>
<gene>
    <name evidence="10" type="primary">Necator_chrV.g20925</name>
    <name evidence="10" type="ORF">RB195_016132</name>
</gene>
<evidence type="ECO:0000259" key="9">
    <source>
        <dbReference type="PROSITE" id="PS01033"/>
    </source>
</evidence>
<evidence type="ECO:0000256" key="6">
    <source>
        <dbReference type="RuleBase" id="RU000356"/>
    </source>
</evidence>
<keyword evidence="3 6" id="KW-0561">Oxygen transport</keyword>
<feature type="domain" description="Globin" evidence="9">
    <location>
        <begin position="283"/>
        <end position="430"/>
    </location>
</feature>
<dbReference type="Gene3D" id="1.10.490.10">
    <property type="entry name" value="Globins"/>
    <property type="match status" value="1"/>
</dbReference>
<name>A0ABR1E7Q3_NECAM</name>